<sequence length="79" mass="7742">MIFLILGATQLGVTLGSRARPGSLANPFLLVAVGAALSLQAAGVHLPPLRELLGTAPLPPTDLAITAALATTSCASGPG</sequence>
<dbReference type="Proteomes" id="UP001550210">
    <property type="component" value="Unassembled WGS sequence"/>
</dbReference>
<dbReference type="Gene3D" id="1.20.1110.10">
    <property type="entry name" value="Calcium-transporting ATPase, transmembrane domain"/>
    <property type="match status" value="1"/>
</dbReference>
<evidence type="ECO:0000313" key="3">
    <source>
        <dbReference type="Proteomes" id="UP001550210"/>
    </source>
</evidence>
<evidence type="ECO:0000313" key="2">
    <source>
        <dbReference type="EMBL" id="MET9847309.1"/>
    </source>
</evidence>
<organism evidence="2 3">
    <name type="scientific">Streptomyces ossamyceticus</name>
    <dbReference type="NCBI Taxonomy" id="249581"/>
    <lineage>
        <taxon>Bacteria</taxon>
        <taxon>Bacillati</taxon>
        <taxon>Actinomycetota</taxon>
        <taxon>Actinomycetes</taxon>
        <taxon>Kitasatosporales</taxon>
        <taxon>Streptomycetaceae</taxon>
        <taxon>Streptomyces</taxon>
    </lineage>
</organism>
<dbReference type="InterPro" id="IPR023298">
    <property type="entry name" value="ATPase_P-typ_TM_dom_sf"/>
</dbReference>
<dbReference type="EMBL" id="JBEXPZ010000029">
    <property type="protein sequence ID" value="MET9847309.1"/>
    <property type="molecule type" value="Genomic_DNA"/>
</dbReference>
<dbReference type="SUPFAM" id="SSF81665">
    <property type="entry name" value="Calcium ATPase, transmembrane domain M"/>
    <property type="match status" value="1"/>
</dbReference>
<feature type="domain" description="Cation-transporting P-type ATPase C-terminal" evidence="1">
    <location>
        <begin position="1"/>
        <end position="74"/>
    </location>
</feature>
<evidence type="ECO:0000259" key="1">
    <source>
        <dbReference type="Pfam" id="PF00689"/>
    </source>
</evidence>
<keyword evidence="3" id="KW-1185">Reference proteome</keyword>
<dbReference type="Pfam" id="PF00689">
    <property type="entry name" value="Cation_ATPase_C"/>
    <property type="match status" value="1"/>
</dbReference>
<dbReference type="InterPro" id="IPR006068">
    <property type="entry name" value="ATPase_P-typ_cation-transptr_C"/>
</dbReference>
<comment type="caution">
    <text evidence="2">The sequence shown here is derived from an EMBL/GenBank/DDBJ whole genome shotgun (WGS) entry which is preliminary data.</text>
</comment>
<accession>A0ABV2V3S6</accession>
<reference evidence="2 3" key="1">
    <citation type="submission" date="2024-06" db="EMBL/GenBank/DDBJ databases">
        <title>The Natural Products Discovery Center: Release of the First 8490 Sequenced Strains for Exploring Actinobacteria Biosynthetic Diversity.</title>
        <authorList>
            <person name="Kalkreuter E."/>
            <person name="Kautsar S.A."/>
            <person name="Yang D."/>
            <person name="Bader C.D."/>
            <person name="Teijaro C.N."/>
            <person name="Fluegel L."/>
            <person name="Davis C.M."/>
            <person name="Simpson J.R."/>
            <person name="Lauterbach L."/>
            <person name="Steele A.D."/>
            <person name="Gui C."/>
            <person name="Meng S."/>
            <person name="Li G."/>
            <person name="Viehrig K."/>
            <person name="Ye F."/>
            <person name="Su P."/>
            <person name="Kiefer A.F."/>
            <person name="Nichols A."/>
            <person name="Cepeda A.J."/>
            <person name="Yan W."/>
            <person name="Fan B."/>
            <person name="Jiang Y."/>
            <person name="Adhikari A."/>
            <person name="Zheng C.-J."/>
            <person name="Schuster L."/>
            <person name="Cowan T.M."/>
            <person name="Smanski M.J."/>
            <person name="Chevrette M.G."/>
            <person name="De Carvalho L.P.S."/>
            <person name="Shen B."/>
        </authorList>
    </citation>
    <scope>NUCLEOTIDE SEQUENCE [LARGE SCALE GENOMIC DNA]</scope>
    <source>
        <strain evidence="2 3">NPDC006434</strain>
    </source>
</reference>
<gene>
    <name evidence="2" type="ORF">ABZZ21_22715</name>
</gene>
<name>A0ABV2V3S6_9ACTN</name>
<protein>
    <submittedName>
        <fullName evidence="2">Cation transporting ATPase C-terminal domain-containing protein</fullName>
    </submittedName>
</protein>
<dbReference type="RefSeq" id="WP_355398491.1">
    <property type="nucleotide sequence ID" value="NZ_JBEGHN010000034.1"/>
</dbReference>
<proteinExistence type="predicted"/>